<dbReference type="Proteomes" id="UP000837857">
    <property type="component" value="Chromosome 3"/>
</dbReference>
<protein>
    <recommendedName>
        <fullName evidence="2">Chitin-binding type-2 domain-containing protein</fullName>
    </recommendedName>
</protein>
<dbReference type="Pfam" id="PF01607">
    <property type="entry name" value="CBM_14"/>
    <property type="match status" value="1"/>
</dbReference>
<proteinExistence type="predicted"/>
<sequence>MEVTHFGFVIFLYVLFPTTSTAQCTERGRFPNQLEECRGYTMCISGATGFMEYNLTCPDTFIYSHIEQLCTNRAP</sequence>
<accession>A0ABN8IQ16</accession>
<evidence type="ECO:0000313" key="4">
    <source>
        <dbReference type="Proteomes" id="UP000837857"/>
    </source>
</evidence>
<gene>
    <name evidence="3" type="ORF">IPOD504_LOCUS12315</name>
</gene>
<feature type="chain" id="PRO_5047278456" description="Chitin-binding type-2 domain-containing protein" evidence="1">
    <location>
        <begin position="23"/>
        <end position="75"/>
    </location>
</feature>
<dbReference type="InterPro" id="IPR036508">
    <property type="entry name" value="Chitin-bd_dom_sf"/>
</dbReference>
<organism evidence="3 4">
    <name type="scientific">Iphiclides podalirius</name>
    <name type="common">scarce swallowtail</name>
    <dbReference type="NCBI Taxonomy" id="110791"/>
    <lineage>
        <taxon>Eukaryota</taxon>
        <taxon>Metazoa</taxon>
        <taxon>Ecdysozoa</taxon>
        <taxon>Arthropoda</taxon>
        <taxon>Hexapoda</taxon>
        <taxon>Insecta</taxon>
        <taxon>Pterygota</taxon>
        <taxon>Neoptera</taxon>
        <taxon>Endopterygota</taxon>
        <taxon>Lepidoptera</taxon>
        <taxon>Glossata</taxon>
        <taxon>Ditrysia</taxon>
        <taxon>Papilionoidea</taxon>
        <taxon>Papilionidae</taxon>
        <taxon>Papilioninae</taxon>
        <taxon>Iphiclides</taxon>
    </lineage>
</organism>
<dbReference type="Gene3D" id="2.170.140.10">
    <property type="entry name" value="Chitin binding domain"/>
    <property type="match status" value="1"/>
</dbReference>
<dbReference type="SUPFAM" id="SSF57625">
    <property type="entry name" value="Invertebrate chitin-binding proteins"/>
    <property type="match status" value="1"/>
</dbReference>
<dbReference type="InterPro" id="IPR002557">
    <property type="entry name" value="Chitin-bd_dom"/>
</dbReference>
<feature type="domain" description="Chitin-binding type-2" evidence="2">
    <location>
        <begin position="24"/>
        <end position="72"/>
    </location>
</feature>
<evidence type="ECO:0000313" key="3">
    <source>
        <dbReference type="EMBL" id="CAH2062950.1"/>
    </source>
</evidence>
<name>A0ABN8IQ16_9NEOP</name>
<reference evidence="3" key="1">
    <citation type="submission" date="2022-03" db="EMBL/GenBank/DDBJ databases">
        <authorList>
            <person name="Martin H S."/>
        </authorList>
    </citation>
    <scope>NUCLEOTIDE SEQUENCE</scope>
</reference>
<evidence type="ECO:0000256" key="1">
    <source>
        <dbReference type="SAM" id="SignalP"/>
    </source>
</evidence>
<dbReference type="EMBL" id="OW152815">
    <property type="protein sequence ID" value="CAH2062950.1"/>
    <property type="molecule type" value="Genomic_DNA"/>
</dbReference>
<feature type="signal peptide" evidence="1">
    <location>
        <begin position="1"/>
        <end position="22"/>
    </location>
</feature>
<keyword evidence="4" id="KW-1185">Reference proteome</keyword>
<feature type="non-terminal residue" evidence="3">
    <location>
        <position position="75"/>
    </location>
</feature>
<keyword evidence="1" id="KW-0732">Signal</keyword>
<evidence type="ECO:0000259" key="2">
    <source>
        <dbReference type="Pfam" id="PF01607"/>
    </source>
</evidence>